<feature type="compositionally biased region" description="Basic and acidic residues" evidence="8">
    <location>
        <begin position="1141"/>
        <end position="1155"/>
    </location>
</feature>
<dbReference type="SUPFAM" id="SSF47762">
    <property type="entry name" value="PAH2 domain"/>
    <property type="match status" value="3"/>
</dbReference>
<dbReference type="InterPro" id="IPR013194">
    <property type="entry name" value="HDAC_interact_dom"/>
</dbReference>
<organism evidence="10 11">
    <name type="scientific">Pseudovirgaria hyperparasitica</name>
    <dbReference type="NCBI Taxonomy" id="470096"/>
    <lineage>
        <taxon>Eukaryota</taxon>
        <taxon>Fungi</taxon>
        <taxon>Dikarya</taxon>
        <taxon>Ascomycota</taxon>
        <taxon>Pezizomycotina</taxon>
        <taxon>Dothideomycetes</taxon>
        <taxon>Dothideomycetes incertae sedis</taxon>
        <taxon>Acrospermales</taxon>
        <taxon>Acrospermaceae</taxon>
        <taxon>Pseudovirgaria</taxon>
    </lineage>
</organism>
<sequence length="1590" mass="176419">MNSGSREPWASGQNQTPGTGPQNNDSGSGPSSRPFIGRYDGTSAPAQPPQSQNPTSGGGPVLPPPPGSYHPPGQPSQSLPSISGLAQPAQTSPHQASQRALPTGSDATPNMPGGPYPLPALNQSIHAQHHGPPPPNMERRIDGRDGRELDRHLEMAAAEQRDRENRERHHQEQAAHENHGGPIQIHQPVAVAPQTRGIHGPNGLLGNAAVMTGTSGLPGPISAPVNGLSANGSGQTAPSESNARNQHAVQPPPQTLLVPFSGGNAQPQQQQQQPQQQLVNVGQGQQPPVNVGQGQQPILNDALSYLDQVKIQFGEQPTVYNQFLDIMKDFKSGAIDTPGVIDRVSTLFSGNPALIQGFNTFLPPGYRIECGTGDDPNTIRVTTPMGTTVSALGVHPLSQSVTNGITSTPSDQQFYEQSNRDGGNNWQQSVPQGSDVFGPGRSGPYGPQPGQPASMSPEIQRAHPESAAQVEARQLEQRSPEGMQSPPGGAAAHLHGQSINGIASAAPSGAGSTAEKRGPVEFNHAISYVNKIKNRFATQPDIYKQFLEILQTYQRESKPIQDVYAQVTTLFGGAPDLLEDFKQFLPDSTTGAQQRAALAARQTAEDVAQTSNIRSDATYIAHTQQLQQTPRPEQGGRLPPIGNFAPTPAKDSNKRKRGDRQGPVAGQAAIPPPALEVAHSSRGGYPPGAKRTKQHHTMNKSTVPEGPPVSPTLTPALPEPIPPTSSTAATHDELAFFDRAKKFIGNKNNMNEFLKLCNLFSQDLISSELLIQRAHSFLGGNPELMTYFKHFMGYDPKPETLEARAIQSFSSKVSLSNCRGLGPSYRLLPKRDRMRVCSGRDDLCRSVLNDEWASHPTWASEDSGFIAHRKNQHEEGLHRIEEERHDYDFNIEACLRTVQQLEPIAQQLYQMLPEDRLNFVLPKGLGGQSEAIYKRVILKVYGREKGRLVLDSLFDSPYKVVPVVLGRLKSKLEEWKAAQREWEKVWREQTQRIFWKSLDHQSIGAKQADKRQFQTKTLQTEIQVKHEEQKRQREVQKLYVPQWQFEYAFDDIDVLYDAARLVLVQVENNQSSDHPRLLNFMKEFIPMFFGLDVATFDERIRISPNGSPGEEDLDDEMTSPDDVSSRSARGKGKNQNLLRGVLDKGRASTRHREDSNASGSRATTPDIGSNIDDEMTGVADSPSGEPAEERPLNKWLEHPTLGNENDIAPDEPFQRDTYNMYANLPIYCFFRMLVILYERLVNLKRVENEVHDQVVNAKSEKPATDFKLIDKLPSDFFGDTSFNANYYQQVLGMFEEVVKGDMDMIHVEETLRRFYLQNGWQLYSVDKLLSSLGRFAVAVLTSDTKDKSWDIYQLFKKDRQRRETTHKDEINYRRQVEKYAKDGDVYRICFVSIDLAISKSFSNACLQKQNEMKATVQIFKKDDLTFDQRNYTAEQRWRYYISTFTNVDPTEGMENTRLSKVFLAHGLDDNESDASNSSLKSSYITSNDVMTIRIAVHSYKMIFEPKTEEYLVKSNKDRTGGKEGLEAIKNESIRAGEKAREKLVLNNSWMKGMSKEEVDAINAEYARLKGEKIESTSANAGTDVVMADAL</sequence>
<feature type="compositionally biased region" description="Polar residues" evidence="8">
    <location>
        <begin position="1121"/>
        <end position="1137"/>
    </location>
</feature>
<feature type="region of interest" description="Disordered" evidence="8">
    <location>
        <begin position="624"/>
        <end position="708"/>
    </location>
</feature>
<keyword evidence="3" id="KW-0677">Repeat</keyword>
<evidence type="ECO:0000259" key="9">
    <source>
        <dbReference type="SMART" id="SM00761"/>
    </source>
</evidence>
<evidence type="ECO:0000256" key="5">
    <source>
        <dbReference type="ARBA" id="ARBA00023163"/>
    </source>
</evidence>
<protein>
    <recommendedName>
        <fullName evidence="9">Histone deacetylase interacting domain-containing protein</fullName>
    </recommendedName>
</protein>
<evidence type="ECO:0000256" key="4">
    <source>
        <dbReference type="ARBA" id="ARBA00023015"/>
    </source>
</evidence>
<dbReference type="InterPro" id="IPR031693">
    <property type="entry name" value="Sin3_C"/>
</dbReference>
<dbReference type="Pfam" id="PF08295">
    <property type="entry name" value="Sin3_corepress"/>
    <property type="match status" value="1"/>
</dbReference>
<dbReference type="Pfam" id="PF02671">
    <property type="entry name" value="PAH"/>
    <property type="match status" value="3"/>
</dbReference>
<dbReference type="FunFam" id="1.20.1160.11:FF:000002">
    <property type="entry name" value="Paired amphipathic helix protein SIN3"/>
    <property type="match status" value="1"/>
</dbReference>
<evidence type="ECO:0000256" key="3">
    <source>
        <dbReference type="ARBA" id="ARBA00022737"/>
    </source>
</evidence>
<dbReference type="InterPro" id="IPR036600">
    <property type="entry name" value="PAH_sf"/>
</dbReference>
<dbReference type="PROSITE" id="PS51477">
    <property type="entry name" value="PAH"/>
    <property type="match status" value="2"/>
</dbReference>
<comment type="subcellular location">
    <subcellularLocation>
        <location evidence="1 7">Nucleus</location>
    </subcellularLocation>
</comment>
<keyword evidence="6 7" id="KW-0539">Nucleus</keyword>
<feature type="compositionally biased region" description="Acidic residues" evidence="8">
    <location>
        <begin position="1109"/>
        <end position="1119"/>
    </location>
</feature>
<dbReference type="PANTHER" id="PTHR12346:SF0">
    <property type="entry name" value="SIN3A, ISOFORM G"/>
    <property type="match status" value="1"/>
</dbReference>
<feature type="region of interest" description="Disordered" evidence="8">
    <location>
        <begin position="1"/>
        <end position="184"/>
    </location>
</feature>
<dbReference type="Gene3D" id="1.20.1160.11">
    <property type="entry name" value="Paired amphipathic helix"/>
    <property type="match status" value="3"/>
</dbReference>
<evidence type="ECO:0000313" key="11">
    <source>
        <dbReference type="Proteomes" id="UP000799437"/>
    </source>
</evidence>
<feature type="domain" description="Histone deacetylase interacting" evidence="9">
    <location>
        <begin position="817"/>
        <end position="918"/>
    </location>
</feature>
<feature type="compositionally biased region" description="Polar residues" evidence="8">
    <location>
        <begin position="228"/>
        <end position="248"/>
    </location>
</feature>
<evidence type="ECO:0000256" key="2">
    <source>
        <dbReference type="ARBA" id="ARBA00022491"/>
    </source>
</evidence>
<dbReference type="InterPro" id="IPR039774">
    <property type="entry name" value="Sin3-like"/>
</dbReference>
<dbReference type="GO" id="GO:0000122">
    <property type="term" value="P:negative regulation of transcription by RNA polymerase II"/>
    <property type="evidence" value="ECO:0007669"/>
    <property type="project" value="TreeGrafter"/>
</dbReference>
<dbReference type="InterPro" id="IPR003822">
    <property type="entry name" value="PAH"/>
</dbReference>
<dbReference type="SMART" id="SM00761">
    <property type="entry name" value="HDAC_interact"/>
    <property type="match status" value="1"/>
</dbReference>
<dbReference type="OrthoDB" id="10265969at2759"/>
<feature type="compositionally biased region" description="Polar residues" evidence="8">
    <location>
        <begin position="1"/>
        <end position="31"/>
    </location>
</feature>
<name>A0A6A6VYB9_9PEZI</name>
<accession>A0A6A6VYB9</accession>
<feature type="compositionally biased region" description="Basic and acidic residues" evidence="8">
    <location>
        <begin position="137"/>
        <end position="179"/>
    </location>
</feature>
<evidence type="ECO:0000313" key="10">
    <source>
        <dbReference type="EMBL" id="KAF2754287.1"/>
    </source>
</evidence>
<keyword evidence="2" id="KW-0678">Repressor</keyword>
<keyword evidence="4" id="KW-0805">Transcription regulation</keyword>
<dbReference type="GeneID" id="54480416"/>
<feature type="compositionally biased region" description="Polar residues" evidence="8">
    <location>
        <begin position="1156"/>
        <end position="1167"/>
    </location>
</feature>
<evidence type="ECO:0000256" key="1">
    <source>
        <dbReference type="ARBA" id="ARBA00004123"/>
    </source>
</evidence>
<keyword evidence="5" id="KW-0804">Transcription</keyword>
<gene>
    <name evidence="10" type="ORF">EJ05DRAFT_155185</name>
</gene>
<dbReference type="Proteomes" id="UP000799437">
    <property type="component" value="Unassembled WGS sequence"/>
</dbReference>
<feature type="compositionally biased region" description="Low complexity" evidence="8">
    <location>
        <begin position="266"/>
        <end position="294"/>
    </location>
</feature>
<dbReference type="FunFam" id="1.20.1160.11:FF:000003">
    <property type="entry name" value="Paired amphipathic helix SIN3-like protein"/>
    <property type="match status" value="1"/>
</dbReference>
<evidence type="ECO:0000256" key="6">
    <source>
        <dbReference type="ARBA" id="ARBA00023242"/>
    </source>
</evidence>
<dbReference type="PANTHER" id="PTHR12346">
    <property type="entry name" value="SIN3B-RELATED"/>
    <property type="match status" value="1"/>
</dbReference>
<reference evidence="10" key="1">
    <citation type="journal article" date="2020" name="Stud. Mycol.">
        <title>101 Dothideomycetes genomes: a test case for predicting lifestyles and emergence of pathogens.</title>
        <authorList>
            <person name="Haridas S."/>
            <person name="Albert R."/>
            <person name="Binder M."/>
            <person name="Bloem J."/>
            <person name="Labutti K."/>
            <person name="Salamov A."/>
            <person name="Andreopoulos B."/>
            <person name="Baker S."/>
            <person name="Barry K."/>
            <person name="Bills G."/>
            <person name="Bluhm B."/>
            <person name="Cannon C."/>
            <person name="Castanera R."/>
            <person name="Culley D."/>
            <person name="Daum C."/>
            <person name="Ezra D."/>
            <person name="Gonzalez J."/>
            <person name="Henrissat B."/>
            <person name="Kuo A."/>
            <person name="Liang C."/>
            <person name="Lipzen A."/>
            <person name="Lutzoni F."/>
            <person name="Magnuson J."/>
            <person name="Mondo S."/>
            <person name="Nolan M."/>
            <person name="Ohm R."/>
            <person name="Pangilinan J."/>
            <person name="Park H.-J."/>
            <person name="Ramirez L."/>
            <person name="Alfaro M."/>
            <person name="Sun H."/>
            <person name="Tritt A."/>
            <person name="Yoshinaga Y."/>
            <person name="Zwiers L.-H."/>
            <person name="Turgeon B."/>
            <person name="Goodwin S."/>
            <person name="Spatafora J."/>
            <person name="Crous P."/>
            <person name="Grigoriev I."/>
        </authorList>
    </citation>
    <scope>NUCLEOTIDE SEQUENCE</scope>
    <source>
        <strain evidence="10">CBS 121739</strain>
    </source>
</reference>
<feature type="region of interest" description="Disordered" evidence="8">
    <location>
        <begin position="221"/>
        <end position="294"/>
    </location>
</feature>
<feature type="compositionally biased region" description="Polar residues" evidence="8">
    <location>
        <begin position="88"/>
        <end position="108"/>
    </location>
</feature>
<dbReference type="RefSeq" id="XP_033596738.1">
    <property type="nucleotide sequence ID" value="XM_033739362.1"/>
</dbReference>
<proteinExistence type="predicted"/>
<evidence type="ECO:0000256" key="7">
    <source>
        <dbReference type="PROSITE-ProRule" id="PRU00810"/>
    </source>
</evidence>
<dbReference type="GO" id="GO:0010628">
    <property type="term" value="P:positive regulation of gene expression"/>
    <property type="evidence" value="ECO:0007669"/>
    <property type="project" value="UniProtKB-ARBA"/>
</dbReference>
<dbReference type="Pfam" id="PF16879">
    <property type="entry name" value="Sin3a_C"/>
    <property type="match status" value="1"/>
</dbReference>
<feature type="region of interest" description="Disordered" evidence="8">
    <location>
        <begin position="400"/>
        <end position="492"/>
    </location>
</feature>
<feature type="compositionally biased region" description="Low complexity" evidence="8">
    <location>
        <begin position="43"/>
        <end position="55"/>
    </location>
</feature>
<dbReference type="GO" id="GO:0003714">
    <property type="term" value="F:transcription corepressor activity"/>
    <property type="evidence" value="ECO:0007669"/>
    <property type="project" value="InterPro"/>
</dbReference>
<evidence type="ECO:0000256" key="8">
    <source>
        <dbReference type="SAM" id="MobiDB-lite"/>
    </source>
</evidence>
<dbReference type="EMBL" id="ML996581">
    <property type="protein sequence ID" value="KAF2754287.1"/>
    <property type="molecule type" value="Genomic_DNA"/>
</dbReference>
<keyword evidence="11" id="KW-1185">Reference proteome</keyword>
<dbReference type="GO" id="GO:0033698">
    <property type="term" value="C:Rpd3L complex"/>
    <property type="evidence" value="ECO:0007669"/>
    <property type="project" value="UniProtKB-ARBA"/>
</dbReference>
<feature type="compositionally biased region" description="Pro residues" evidence="8">
    <location>
        <begin position="61"/>
        <end position="74"/>
    </location>
</feature>
<feature type="region of interest" description="Disordered" evidence="8">
    <location>
        <begin position="1102"/>
        <end position="1190"/>
    </location>
</feature>
<feature type="compositionally biased region" description="Polar residues" evidence="8">
    <location>
        <begin position="400"/>
        <end position="432"/>
    </location>
</feature>
<dbReference type="FunFam" id="1.20.1160.11:FF:000001">
    <property type="entry name" value="Paired amphipathic helix protein Sin3"/>
    <property type="match status" value="1"/>
</dbReference>